<reference evidence="3" key="1">
    <citation type="journal article" date="2019" name="Int. J. Syst. Evol. Microbiol.">
        <title>The Global Catalogue of Microorganisms (GCM) 10K type strain sequencing project: providing services to taxonomists for standard genome sequencing and annotation.</title>
        <authorList>
            <consortium name="The Broad Institute Genomics Platform"/>
            <consortium name="The Broad Institute Genome Sequencing Center for Infectious Disease"/>
            <person name="Wu L."/>
            <person name="Ma J."/>
        </authorList>
    </citation>
    <scope>NUCLEOTIDE SEQUENCE [LARGE SCALE GENOMIC DNA]</scope>
    <source>
        <strain evidence="3">CCM 8893</strain>
    </source>
</reference>
<protein>
    <submittedName>
        <fullName evidence="2">DUF3102 domain-containing protein</fullName>
    </submittedName>
</protein>
<comment type="caution">
    <text evidence="2">The sequence shown here is derived from an EMBL/GenBank/DDBJ whole genome shotgun (WGS) entry which is preliminary data.</text>
</comment>
<accession>A0ABW1U7F9</accession>
<dbReference type="InterPro" id="IPR021451">
    <property type="entry name" value="DUF3102"/>
</dbReference>
<proteinExistence type="predicted"/>
<dbReference type="RefSeq" id="WP_125575575.1">
    <property type="nucleotide sequence ID" value="NZ_JBHSSO010000004.1"/>
</dbReference>
<name>A0ABW1U7F9_9LACO</name>
<evidence type="ECO:0000313" key="3">
    <source>
        <dbReference type="Proteomes" id="UP001596258"/>
    </source>
</evidence>
<sequence length="105" mass="12040">MVIFNRTGGQAIFEIGRRLKWVKENDLAHGEYLKWLESINMDRGQAQKFIKVSDSLSNDSTSNHLGLEVLYMISTMPESERDKLQKLDSGEVKKPDEMTAIPVRQ</sequence>
<gene>
    <name evidence="2" type="ORF">ACFP1M_00970</name>
</gene>
<dbReference type="Pfam" id="PF11300">
    <property type="entry name" value="DUF3102"/>
    <property type="match status" value="1"/>
</dbReference>
<keyword evidence="3" id="KW-1185">Reference proteome</keyword>
<feature type="compositionally biased region" description="Basic and acidic residues" evidence="1">
    <location>
        <begin position="82"/>
        <end position="97"/>
    </location>
</feature>
<evidence type="ECO:0000313" key="2">
    <source>
        <dbReference type="EMBL" id="MFC6288782.1"/>
    </source>
</evidence>
<organism evidence="2 3">
    <name type="scientific">Levilactobacillus angrenensis</name>
    <dbReference type="NCBI Taxonomy" id="2486020"/>
    <lineage>
        <taxon>Bacteria</taxon>
        <taxon>Bacillati</taxon>
        <taxon>Bacillota</taxon>
        <taxon>Bacilli</taxon>
        <taxon>Lactobacillales</taxon>
        <taxon>Lactobacillaceae</taxon>
        <taxon>Levilactobacillus</taxon>
    </lineage>
</organism>
<dbReference type="Proteomes" id="UP001596258">
    <property type="component" value="Unassembled WGS sequence"/>
</dbReference>
<dbReference type="EMBL" id="JBHSSO010000004">
    <property type="protein sequence ID" value="MFC6288782.1"/>
    <property type="molecule type" value="Genomic_DNA"/>
</dbReference>
<evidence type="ECO:0000256" key="1">
    <source>
        <dbReference type="SAM" id="MobiDB-lite"/>
    </source>
</evidence>
<feature type="region of interest" description="Disordered" evidence="1">
    <location>
        <begin position="82"/>
        <end position="105"/>
    </location>
</feature>